<dbReference type="EMBL" id="JAYMYQ010000001">
    <property type="protein sequence ID" value="KAK7360253.1"/>
    <property type="molecule type" value="Genomic_DNA"/>
</dbReference>
<evidence type="ECO:0000259" key="4">
    <source>
        <dbReference type="PROSITE" id="PS50961"/>
    </source>
</evidence>
<dbReference type="GO" id="GO:0003723">
    <property type="term" value="F:RNA binding"/>
    <property type="evidence" value="ECO:0007669"/>
    <property type="project" value="UniProtKB-UniRule"/>
</dbReference>
<dbReference type="Pfam" id="PF05383">
    <property type="entry name" value="La"/>
    <property type="match status" value="1"/>
</dbReference>
<dbReference type="Proteomes" id="UP001367508">
    <property type="component" value="Unassembled WGS sequence"/>
</dbReference>
<feature type="region of interest" description="Disordered" evidence="3">
    <location>
        <begin position="27"/>
        <end position="279"/>
    </location>
</feature>
<keyword evidence="6" id="KW-1185">Reference proteome</keyword>
<feature type="compositionally biased region" description="Basic and acidic residues" evidence="3">
    <location>
        <begin position="217"/>
        <end position="237"/>
    </location>
</feature>
<dbReference type="AlphaFoldDB" id="A0AAN9MXK0"/>
<feature type="compositionally biased region" description="Polar residues" evidence="3">
    <location>
        <begin position="113"/>
        <end position="125"/>
    </location>
</feature>
<sequence>MAMSGASPNHSPKPGVVPSPWSQIVSAAVSPSSPPLVDSAAMNSPPAEDSDNSITHNVNAGKRPAWNKPYNGASSSVMGADSWPALSKSARPSAKSLLPPPSESAKGLIDASSMPSLQGTGSAAHSPQRHVRDNASANNTAQTHQRSFRRSNSNNSSNGGHQVPQLPAPQGSVAGAGPHHYNSSPKEHQPRAGFVSNDHSQQQRNSFRQRNGGGLHQRGDGGHHHNHGGRRDQDRGNQDWNTYRNFNGRDHYTSPRFGPRFGPRPPQTANTAQFYPPPPPQMRPFGGSIGFPELAHQMIYVPPPPLEPMRGVNFVSPLPPNAMFFRPTDPQLHTKIVNQIDYYFSNENLIKDIYLRQNMDDQGWVSINLIAGFKKVKLLTDSIQTVLDAVRTSSVVEVQGDKIRRRTDWRRWIMPHVQFPNFTRSQTTGQLAEQVQSIALETTNNDDAGGLDVSQNRSFGDLNSQYLLSASEGTGQVGIQVSDHSISARN</sequence>
<proteinExistence type="predicted"/>
<dbReference type="CDD" id="cd07323">
    <property type="entry name" value="LAM"/>
    <property type="match status" value="1"/>
</dbReference>
<name>A0AAN9MXK0_CANGL</name>
<dbReference type="InterPro" id="IPR006630">
    <property type="entry name" value="La_HTH"/>
</dbReference>
<dbReference type="SMART" id="SM00715">
    <property type="entry name" value="LA"/>
    <property type="match status" value="1"/>
</dbReference>
<evidence type="ECO:0000256" key="1">
    <source>
        <dbReference type="ARBA" id="ARBA00022884"/>
    </source>
</evidence>
<organism evidence="5 6">
    <name type="scientific">Canavalia gladiata</name>
    <name type="common">Sword bean</name>
    <name type="synonym">Dolichos gladiatus</name>
    <dbReference type="NCBI Taxonomy" id="3824"/>
    <lineage>
        <taxon>Eukaryota</taxon>
        <taxon>Viridiplantae</taxon>
        <taxon>Streptophyta</taxon>
        <taxon>Embryophyta</taxon>
        <taxon>Tracheophyta</taxon>
        <taxon>Spermatophyta</taxon>
        <taxon>Magnoliopsida</taxon>
        <taxon>eudicotyledons</taxon>
        <taxon>Gunneridae</taxon>
        <taxon>Pentapetalae</taxon>
        <taxon>rosids</taxon>
        <taxon>fabids</taxon>
        <taxon>Fabales</taxon>
        <taxon>Fabaceae</taxon>
        <taxon>Papilionoideae</taxon>
        <taxon>50 kb inversion clade</taxon>
        <taxon>NPAAA clade</taxon>
        <taxon>indigoferoid/millettioid clade</taxon>
        <taxon>Phaseoleae</taxon>
        <taxon>Canavalia</taxon>
    </lineage>
</organism>
<feature type="compositionally biased region" description="Low complexity" evidence="3">
    <location>
        <begin position="27"/>
        <end position="41"/>
    </location>
</feature>
<evidence type="ECO:0000256" key="3">
    <source>
        <dbReference type="SAM" id="MobiDB-lite"/>
    </source>
</evidence>
<gene>
    <name evidence="5" type="ORF">VNO77_02236</name>
</gene>
<dbReference type="SUPFAM" id="SSF46785">
    <property type="entry name" value="Winged helix' DNA-binding domain"/>
    <property type="match status" value="1"/>
</dbReference>
<feature type="compositionally biased region" description="Low complexity" evidence="3">
    <location>
        <begin position="200"/>
        <end position="210"/>
    </location>
</feature>
<dbReference type="InterPro" id="IPR045180">
    <property type="entry name" value="La_dom_prot"/>
</dbReference>
<dbReference type="InterPro" id="IPR036388">
    <property type="entry name" value="WH-like_DNA-bd_sf"/>
</dbReference>
<feature type="region of interest" description="Disordered" evidence="3">
    <location>
        <begin position="1"/>
        <end position="20"/>
    </location>
</feature>
<dbReference type="Gene3D" id="1.10.10.10">
    <property type="entry name" value="Winged helix-like DNA-binding domain superfamily/Winged helix DNA-binding domain"/>
    <property type="match status" value="1"/>
</dbReference>
<dbReference type="PANTHER" id="PTHR22792">
    <property type="entry name" value="LUPUS LA PROTEIN-RELATED"/>
    <property type="match status" value="1"/>
</dbReference>
<dbReference type="PANTHER" id="PTHR22792:SF132">
    <property type="entry name" value="LA-RELATED PROTEIN 1"/>
    <property type="match status" value="1"/>
</dbReference>
<evidence type="ECO:0000313" key="6">
    <source>
        <dbReference type="Proteomes" id="UP001367508"/>
    </source>
</evidence>
<keyword evidence="1 2" id="KW-0694">RNA-binding</keyword>
<feature type="compositionally biased region" description="Polar residues" evidence="3">
    <location>
        <begin position="1"/>
        <end position="10"/>
    </location>
</feature>
<feature type="domain" description="HTH La-type RNA-binding" evidence="4">
    <location>
        <begin position="326"/>
        <end position="415"/>
    </location>
</feature>
<dbReference type="InterPro" id="IPR036390">
    <property type="entry name" value="WH_DNA-bd_sf"/>
</dbReference>
<dbReference type="PROSITE" id="PS50961">
    <property type="entry name" value="HTH_LA"/>
    <property type="match status" value="1"/>
</dbReference>
<reference evidence="5 6" key="1">
    <citation type="submission" date="2024-01" db="EMBL/GenBank/DDBJ databases">
        <title>The genomes of 5 underutilized Papilionoideae crops provide insights into root nodulation and disease resistanc.</title>
        <authorList>
            <person name="Jiang F."/>
        </authorList>
    </citation>
    <scope>NUCLEOTIDE SEQUENCE [LARGE SCALE GENOMIC DNA]</scope>
    <source>
        <strain evidence="5">LVBAO_FW01</strain>
        <tissue evidence="5">Leaves</tissue>
    </source>
</reference>
<accession>A0AAN9MXK0</accession>
<evidence type="ECO:0000256" key="2">
    <source>
        <dbReference type="PROSITE-ProRule" id="PRU00332"/>
    </source>
</evidence>
<protein>
    <recommendedName>
        <fullName evidence="4">HTH La-type RNA-binding domain-containing protein</fullName>
    </recommendedName>
</protein>
<feature type="compositionally biased region" description="Polar residues" evidence="3">
    <location>
        <begin position="135"/>
        <end position="145"/>
    </location>
</feature>
<dbReference type="GO" id="GO:0005737">
    <property type="term" value="C:cytoplasm"/>
    <property type="evidence" value="ECO:0007669"/>
    <property type="project" value="UniProtKB-ARBA"/>
</dbReference>
<comment type="caution">
    <text evidence="5">The sequence shown here is derived from an EMBL/GenBank/DDBJ whole genome shotgun (WGS) entry which is preliminary data.</text>
</comment>
<evidence type="ECO:0000313" key="5">
    <source>
        <dbReference type="EMBL" id="KAK7360253.1"/>
    </source>
</evidence>